<keyword evidence="9" id="KW-1185">Reference proteome</keyword>
<evidence type="ECO:0000256" key="4">
    <source>
        <dbReference type="ARBA" id="ARBA00022989"/>
    </source>
</evidence>
<evidence type="ECO:0000313" key="8">
    <source>
        <dbReference type="EMBL" id="NMQ18076.1"/>
    </source>
</evidence>
<evidence type="ECO:0000256" key="1">
    <source>
        <dbReference type="ARBA" id="ARBA00004651"/>
    </source>
</evidence>
<dbReference type="RefSeq" id="WP_169247333.1">
    <property type="nucleotide sequence ID" value="NZ_SPMZ01000007.1"/>
</dbReference>
<protein>
    <submittedName>
        <fullName evidence="8">Chemotaxis protein</fullName>
    </submittedName>
</protein>
<dbReference type="InterPro" id="IPR004010">
    <property type="entry name" value="Double_Cache_2"/>
</dbReference>
<keyword evidence="6" id="KW-0732">Signal</keyword>
<dbReference type="Gene3D" id="3.30.450.20">
    <property type="entry name" value="PAS domain"/>
    <property type="match status" value="1"/>
</dbReference>
<gene>
    <name evidence="8" type="ORF">E4P82_02015</name>
</gene>
<dbReference type="InterPro" id="IPR033480">
    <property type="entry name" value="sCache_2"/>
</dbReference>
<sequence>MNKKLLMGLAASCAMGLSSTVWAAGTDFGTPEEAKMMLEKAVAAVQADEAKALEMFNKGEGGFKEKDLYVFCGGPDGNFTAHPKLVGKSLKDLKDKTNKPLGEEIYKGAKEGEIVEVAYMWPRPGEEKPSEKVAYVAKIGDQICAVGYYKP</sequence>
<feature type="domain" description="Single Cache" evidence="7">
    <location>
        <begin position="33"/>
        <end position="103"/>
    </location>
</feature>
<keyword evidence="4" id="KW-1133">Transmembrane helix</keyword>
<keyword evidence="2" id="KW-1003">Cell membrane</keyword>
<proteinExistence type="predicted"/>
<dbReference type="EMBL" id="SPMZ01000007">
    <property type="protein sequence ID" value="NMQ18076.1"/>
    <property type="molecule type" value="Genomic_DNA"/>
</dbReference>
<comment type="caution">
    <text evidence="8">The sequence shown here is derived from an EMBL/GenBank/DDBJ whole genome shotgun (WGS) entry which is preliminary data.</text>
</comment>
<dbReference type="Proteomes" id="UP000760480">
    <property type="component" value="Unassembled WGS sequence"/>
</dbReference>
<keyword evidence="3" id="KW-0812">Transmembrane</keyword>
<feature type="chain" id="PRO_5046403816" evidence="6">
    <location>
        <begin position="24"/>
        <end position="151"/>
    </location>
</feature>
<accession>A0ABX1TH21</accession>
<organism evidence="8 9">
    <name type="scientific">Candidatus Competibacter phosphatis</name>
    <dbReference type="NCBI Taxonomy" id="221280"/>
    <lineage>
        <taxon>Bacteria</taxon>
        <taxon>Pseudomonadati</taxon>
        <taxon>Pseudomonadota</taxon>
        <taxon>Gammaproteobacteria</taxon>
        <taxon>Candidatus Competibacteraceae</taxon>
        <taxon>Candidatus Competibacter</taxon>
    </lineage>
</organism>
<evidence type="ECO:0000256" key="6">
    <source>
        <dbReference type="SAM" id="SignalP"/>
    </source>
</evidence>
<comment type="subcellular location">
    <subcellularLocation>
        <location evidence="1">Cell membrane</location>
        <topology evidence="1">Multi-pass membrane protein</topology>
    </subcellularLocation>
</comment>
<evidence type="ECO:0000256" key="3">
    <source>
        <dbReference type="ARBA" id="ARBA00022692"/>
    </source>
</evidence>
<dbReference type="SMART" id="SM01049">
    <property type="entry name" value="Cache_2"/>
    <property type="match status" value="1"/>
</dbReference>
<keyword evidence="5" id="KW-0472">Membrane</keyword>
<name>A0ABX1TH21_9GAMM</name>
<evidence type="ECO:0000256" key="2">
    <source>
        <dbReference type="ARBA" id="ARBA00022475"/>
    </source>
</evidence>
<evidence type="ECO:0000313" key="9">
    <source>
        <dbReference type="Proteomes" id="UP000760480"/>
    </source>
</evidence>
<dbReference type="Pfam" id="PF08269">
    <property type="entry name" value="dCache_2"/>
    <property type="match status" value="1"/>
</dbReference>
<evidence type="ECO:0000259" key="7">
    <source>
        <dbReference type="SMART" id="SM01049"/>
    </source>
</evidence>
<feature type="signal peptide" evidence="6">
    <location>
        <begin position="1"/>
        <end position="23"/>
    </location>
</feature>
<reference evidence="8 9" key="1">
    <citation type="submission" date="2019-03" db="EMBL/GenBank/DDBJ databases">
        <title>Metabolic reconstructions from genomes of highly enriched 'Candidatus Accumulibacter' and 'Candidatus Competibacter' bioreactor populations.</title>
        <authorList>
            <person name="Annavajhala M.K."/>
            <person name="Welles L."/>
            <person name="Abbas B."/>
            <person name="Sorokin D."/>
            <person name="Park H."/>
            <person name="Van Loosdrecht M."/>
            <person name="Chandran K."/>
        </authorList>
    </citation>
    <scope>NUCLEOTIDE SEQUENCE [LARGE SCALE GENOMIC DNA]</scope>
    <source>
        <strain evidence="8 9">SBR_G</strain>
    </source>
</reference>
<evidence type="ECO:0000256" key="5">
    <source>
        <dbReference type="ARBA" id="ARBA00023136"/>
    </source>
</evidence>